<name>A0AAE1ZLL8_SCHME</name>
<reference evidence="1" key="1">
    <citation type="submission" date="2022-04" db="EMBL/GenBank/DDBJ databases">
        <authorList>
            <person name="Xu L."/>
            <person name="Lv Z."/>
        </authorList>
    </citation>
    <scope>NUCLEOTIDE SEQUENCE</scope>
    <source>
        <strain evidence="1">LV_2022a</strain>
    </source>
</reference>
<dbReference type="EMBL" id="JALJAT010000001">
    <property type="protein sequence ID" value="KAK4476117.1"/>
    <property type="molecule type" value="Genomic_DNA"/>
</dbReference>
<accession>A0AAE1ZLL8</accession>
<comment type="caution">
    <text evidence="1">The sequence shown here is derived from an EMBL/GenBank/DDBJ whole genome shotgun (WGS) entry which is preliminary data.</text>
</comment>
<gene>
    <name evidence="1" type="ORF">MN116_001337</name>
</gene>
<organism evidence="1 2">
    <name type="scientific">Schistosoma mekongi</name>
    <name type="common">Parasitic worm</name>
    <dbReference type="NCBI Taxonomy" id="38744"/>
    <lineage>
        <taxon>Eukaryota</taxon>
        <taxon>Metazoa</taxon>
        <taxon>Spiralia</taxon>
        <taxon>Lophotrochozoa</taxon>
        <taxon>Platyhelminthes</taxon>
        <taxon>Trematoda</taxon>
        <taxon>Digenea</taxon>
        <taxon>Strigeidida</taxon>
        <taxon>Schistosomatoidea</taxon>
        <taxon>Schistosomatidae</taxon>
        <taxon>Schistosoma</taxon>
    </lineage>
</organism>
<keyword evidence="2" id="KW-1185">Reference proteome</keyword>
<proteinExistence type="predicted"/>
<reference evidence="1" key="2">
    <citation type="journal article" date="2023" name="Infect Dis Poverty">
        <title>Chromosome-scale genome of the human blood fluke Schistosoma mekongi and its implications for public health.</title>
        <authorList>
            <person name="Zhou M."/>
            <person name="Xu L."/>
            <person name="Xu D."/>
            <person name="Chen W."/>
            <person name="Khan J."/>
            <person name="Hu Y."/>
            <person name="Huang H."/>
            <person name="Wei H."/>
            <person name="Zhang Y."/>
            <person name="Chusongsang P."/>
            <person name="Tanasarnprasert K."/>
            <person name="Hu X."/>
            <person name="Limpanont Y."/>
            <person name="Lv Z."/>
        </authorList>
    </citation>
    <scope>NUCLEOTIDE SEQUENCE</scope>
    <source>
        <strain evidence="1">LV_2022a</strain>
    </source>
</reference>
<sequence length="180" mass="20850">MIQTFFTKYQAVRITHESFRRIYTFQTEWQTLLSHGNSSIMPHSSILIVVTTIWKNKNSLKTIILMFNRSSILKQETTAYEEETGEKLKIIFVNNMLHLQTVFWVRLLIVSLFFTRKVVKSMSIAEALITKCAIDCGVEAEKFQKGHASSQSLLEASIQKLIECVKHCTGPPPVEDYYYY</sequence>
<protein>
    <submittedName>
        <fullName evidence="1">Uncharacterized protein</fullName>
    </submittedName>
</protein>
<evidence type="ECO:0000313" key="1">
    <source>
        <dbReference type="EMBL" id="KAK4476117.1"/>
    </source>
</evidence>
<dbReference type="AlphaFoldDB" id="A0AAE1ZLL8"/>
<dbReference type="Proteomes" id="UP001292079">
    <property type="component" value="Unassembled WGS sequence"/>
</dbReference>
<evidence type="ECO:0000313" key="2">
    <source>
        <dbReference type="Proteomes" id="UP001292079"/>
    </source>
</evidence>